<dbReference type="InterPro" id="IPR002749">
    <property type="entry name" value="DUF63"/>
</dbReference>
<sequence>MDETGFDLTPGRAWLAVFAAGVVTIVGASIAFTRTVWDEFIWQYFWGPVYADAHNAGCAIKEGGQTLLGGSGFAENCGIAVEQGHIVAEPGYTLVSEAGYMVLGLFFLIGVYLLLKNLDIDLDREFFYALFPFMLFGGVVRVVEDASDAAVEAGVEPVLSYPFNTLFISPLVYFTVFGFAIAALVGSLRLADRGVVASAERALGTVGAVAFGVTFGYLTVLGLTVEHVDFLPHVLLIIVGGATVAAYGVYVLADRFAPYINSGTGYVGLVVLWAHAIDGVANVLITDWADALGLPVSYYPKHPANEIIMNVTEAVLPAGIFDAIGSAWPFLVVKLGMALGIVWLFDEAFIEENPRYSYVLLVGVVAVGLGPGSRDMLRAAFGI</sequence>
<evidence type="ECO:0000256" key="1">
    <source>
        <dbReference type="SAM" id="Phobius"/>
    </source>
</evidence>
<keyword evidence="1" id="KW-0812">Transmembrane</keyword>
<feature type="transmembrane region" description="Helical" evidence="1">
    <location>
        <begin position="326"/>
        <end position="344"/>
    </location>
</feature>
<dbReference type="HOGENOM" id="CLU_718876_0_0_2"/>
<dbReference type="RefSeq" id="WP_015790673.1">
    <property type="nucleotide sequence ID" value="NC_013158.1"/>
</dbReference>
<keyword evidence="1" id="KW-0472">Membrane</keyword>
<gene>
    <name evidence="2" type="ordered locus">Huta_2950</name>
</gene>
<evidence type="ECO:0000313" key="2">
    <source>
        <dbReference type="EMBL" id="ACV13111.1"/>
    </source>
</evidence>
<protein>
    <recommendedName>
        <fullName evidence="4">DUF63 family protein</fullName>
    </recommendedName>
</protein>
<feature type="transmembrane region" description="Helical" evidence="1">
    <location>
        <begin position="265"/>
        <end position="285"/>
    </location>
</feature>
<dbReference type="EMBL" id="CP001687">
    <property type="protein sequence ID" value="ACV13111.1"/>
    <property type="molecule type" value="Genomic_DNA"/>
</dbReference>
<dbReference type="KEGG" id="hut:Huta_2950"/>
<feature type="transmembrane region" description="Helical" evidence="1">
    <location>
        <begin position="127"/>
        <end position="143"/>
    </location>
</feature>
<dbReference type="GeneID" id="8385259"/>
<feature type="transmembrane region" description="Helical" evidence="1">
    <location>
        <begin position="98"/>
        <end position="115"/>
    </location>
</feature>
<feature type="transmembrane region" description="Helical" evidence="1">
    <location>
        <begin position="12"/>
        <end position="32"/>
    </location>
</feature>
<dbReference type="STRING" id="519442.Huta_2950"/>
<dbReference type="eggNOG" id="arCOG02177">
    <property type="taxonomic scope" value="Archaea"/>
</dbReference>
<evidence type="ECO:0000313" key="3">
    <source>
        <dbReference type="Proteomes" id="UP000002071"/>
    </source>
</evidence>
<dbReference type="Proteomes" id="UP000002071">
    <property type="component" value="Chromosome"/>
</dbReference>
<evidence type="ECO:0008006" key="4">
    <source>
        <dbReference type="Google" id="ProtNLM"/>
    </source>
</evidence>
<dbReference type="Pfam" id="PF01889">
    <property type="entry name" value="DUF63"/>
    <property type="match status" value="1"/>
</dbReference>
<proteinExistence type="predicted"/>
<feature type="transmembrane region" description="Helical" evidence="1">
    <location>
        <begin position="230"/>
        <end position="253"/>
    </location>
</feature>
<keyword evidence="3" id="KW-1185">Reference proteome</keyword>
<name>C7NSJ5_HALUD</name>
<dbReference type="PANTHER" id="PTHR40700:SF1">
    <property type="entry name" value="DUF63 DOMAIN-CONTAINING PROTEIN"/>
    <property type="match status" value="1"/>
</dbReference>
<keyword evidence="1" id="KW-1133">Transmembrane helix</keyword>
<feature type="transmembrane region" description="Helical" evidence="1">
    <location>
        <begin position="202"/>
        <end position="224"/>
    </location>
</feature>
<organism evidence="2 3">
    <name type="scientific">Halorhabdus utahensis (strain DSM 12940 / JCM 11049 / AX-2)</name>
    <dbReference type="NCBI Taxonomy" id="519442"/>
    <lineage>
        <taxon>Archaea</taxon>
        <taxon>Methanobacteriati</taxon>
        <taxon>Methanobacteriota</taxon>
        <taxon>Stenosarchaea group</taxon>
        <taxon>Halobacteria</taxon>
        <taxon>Halobacteriales</taxon>
        <taxon>Haloarculaceae</taxon>
        <taxon>Halorhabdus</taxon>
    </lineage>
</organism>
<feature type="transmembrane region" description="Helical" evidence="1">
    <location>
        <begin position="163"/>
        <end position="190"/>
    </location>
</feature>
<dbReference type="OrthoDB" id="84937at2157"/>
<feature type="transmembrane region" description="Helical" evidence="1">
    <location>
        <begin position="356"/>
        <end position="373"/>
    </location>
</feature>
<dbReference type="PANTHER" id="PTHR40700">
    <property type="entry name" value="HYPOTHETICAL MEMBRANE PROTEIN, CONSERVED, DUF63 FAMILY"/>
    <property type="match status" value="1"/>
</dbReference>
<dbReference type="AlphaFoldDB" id="C7NSJ5"/>
<reference evidence="2 3" key="1">
    <citation type="journal article" date="2009" name="Stand. Genomic Sci.">
        <title>Complete genome sequence of Halorhabdus utahensis type strain (AX-2).</title>
        <authorList>
            <person name="Anderson I."/>
            <person name="Tindall B.J."/>
            <person name="Pomrenke H."/>
            <person name="Goker M."/>
            <person name="Lapidus A."/>
            <person name="Nolan M."/>
            <person name="Copeland A."/>
            <person name="Glavina Del Rio T."/>
            <person name="Chen F."/>
            <person name="Tice H."/>
            <person name="Cheng J.F."/>
            <person name="Lucas S."/>
            <person name="Chertkov O."/>
            <person name="Bruce D."/>
            <person name="Brettin T."/>
            <person name="Detter J.C."/>
            <person name="Han C."/>
            <person name="Goodwin L."/>
            <person name="Land M."/>
            <person name="Hauser L."/>
            <person name="Chang Y.J."/>
            <person name="Jeffries C.D."/>
            <person name="Pitluck S."/>
            <person name="Pati A."/>
            <person name="Mavromatis K."/>
            <person name="Ivanova N."/>
            <person name="Ovchinnikova G."/>
            <person name="Chen A."/>
            <person name="Palaniappan K."/>
            <person name="Chain P."/>
            <person name="Rohde M."/>
            <person name="Bristow J."/>
            <person name="Eisen J.A."/>
            <person name="Markowitz V."/>
            <person name="Hugenholtz P."/>
            <person name="Kyrpides N.C."/>
            <person name="Klenk H.P."/>
        </authorList>
    </citation>
    <scope>NUCLEOTIDE SEQUENCE [LARGE SCALE GENOMIC DNA]</scope>
    <source>
        <strain evidence="3">DSM 12940 / JCM 11049 / AX-2</strain>
    </source>
</reference>
<accession>C7NSJ5</accession>